<evidence type="ECO:0000313" key="3">
    <source>
        <dbReference type="Proteomes" id="UP000270342"/>
    </source>
</evidence>
<dbReference type="Proteomes" id="UP000270342">
    <property type="component" value="Unassembled WGS sequence"/>
</dbReference>
<keyword evidence="3" id="KW-1185">Reference proteome</keyword>
<dbReference type="EMBL" id="RBZU01000012">
    <property type="protein sequence ID" value="RKP47691.1"/>
    <property type="molecule type" value="Genomic_DNA"/>
</dbReference>
<dbReference type="PROSITE" id="PS51257">
    <property type="entry name" value="PROKAR_LIPOPROTEIN"/>
    <property type="match status" value="1"/>
</dbReference>
<name>A0A494XDF1_9BURK</name>
<accession>A0A494XDF1</accession>
<evidence type="ECO:0000313" key="2">
    <source>
        <dbReference type="EMBL" id="RKP47691.1"/>
    </source>
</evidence>
<evidence type="ECO:0000256" key="1">
    <source>
        <dbReference type="SAM" id="MobiDB-lite"/>
    </source>
</evidence>
<proteinExistence type="predicted"/>
<sequence>MRSSIPAYKPLHAQQEHDGLPSAPQAAIAGCAGNEPYQRTLHIGRPMSAERARRADVLAG</sequence>
<feature type="region of interest" description="Disordered" evidence="1">
    <location>
        <begin position="1"/>
        <end position="27"/>
    </location>
</feature>
<protein>
    <submittedName>
        <fullName evidence="2">Uncharacterized protein</fullName>
    </submittedName>
</protein>
<dbReference type="AlphaFoldDB" id="A0A494XDF1"/>
<organism evidence="2 3">
    <name type="scientific">Pararobbsia silviterrae</name>
    <dbReference type="NCBI Taxonomy" id="1792498"/>
    <lineage>
        <taxon>Bacteria</taxon>
        <taxon>Pseudomonadati</taxon>
        <taxon>Pseudomonadota</taxon>
        <taxon>Betaproteobacteria</taxon>
        <taxon>Burkholderiales</taxon>
        <taxon>Burkholderiaceae</taxon>
        <taxon>Pararobbsia</taxon>
    </lineage>
</organism>
<reference evidence="2 3" key="1">
    <citation type="submission" date="2018-10" db="EMBL/GenBank/DDBJ databases">
        <title>Robbsia sp. DHC34, isolated from soil.</title>
        <authorList>
            <person name="Gao Z.-H."/>
            <person name="Qiu L.-H."/>
        </authorList>
    </citation>
    <scope>NUCLEOTIDE SEQUENCE [LARGE SCALE GENOMIC DNA]</scope>
    <source>
        <strain evidence="2 3">DHC34</strain>
    </source>
</reference>
<gene>
    <name evidence="2" type="ORF">D7S86_22245</name>
</gene>
<comment type="caution">
    <text evidence="2">The sequence shown here is derived from an EMBL/GenBank/DDBJ whole genome shotgun (WGS) entry which is preliminary data.</text>
</comment>